<feature type="transmembrane region" description="Helical" evidence="1">
    <location>
        <begin position="70"/>
        <end position="87"/>
    </location>
</feature>
<feature type="transmembrane region" description="Helical" evidence="1">
    <location>
        <begin position="6"/>
        <end position="26"/>
    </location>
</feature>
<gene>
    <name evidence="2" type="ORF">A6F49_05290</name>
</gene>
<dbReference type="RefSeq" id="WP_043056933.1">
    <property type="nucleotide sequence ID" value="NZ_LXEY01000010.1"/>
</dbReference>
<sequence>MDFLYTFLVFLHIVGAAALLGGWLASFKNPTVGYWQHVGAWIQLITGLLLVGIAEMTAGDDGAGINHMKIGIKLVVLIAILIAAILGRRKVKRDETVSTGLAHSVGGLTLINIAIAVFW</sequence>
<evidence type="ECO:0000313" key="2">
    <source>
        <dbReference type="EMBL" id="OAV62585.1"/>
    </source>
</evidence>
<dbReference type="STRING" id="1837282.A6F49_05290"/>
<accession>A0A1B7M204</accession>
<feature type="transmembrane region" description="Helical" evidence="1">
    <location>
        <begin position="38"/>
        <end position="58"/>
    </location>
</feature>
<proteinExistence type="predicted"/>
<keyword evidence="1" id="KW-1133">Transmembrane helix</keyword>
<keyword evidence="1" id="KW-0812">Transmembrane</keyword>
<dbReference type="EMBL" id="LXEY01000010">
    <property type="protein sequence ID" value="OAV62585.1"/>
    <property type="molecule type" value="Genomic_DNA"/>
</dbReference>
<feature type="transmembrane region" description="Helical" evidence="1">
    <location>
        <begin position="99"/>
        <end position="118"/>
    </location>
</feature>
<comment type="caution">
    <text evidence="2">The sequence shown here is derived from an EMBL/GenBank/DDBJ whole genome shotgun (WGS) entry which is preliminary data.</text>
</comment>
<protein>
    <recommendedName>
        <fullName evidence="4">Fe-S protein</fullName>
    </recommendedName>
</protein>
<keyword evidence="3" id="KW-1185">Reference proteome</keyword>
<evidence type="ECO:0000313" key="3">
    <source>
        <dbReference type="Proteomes" id="UP000078292"/>
    </source>
</evidence>
<name>A0A1B7M204_9MICC</name>
<organism evidence="2 3">
    <name type="scientific">Enteractinococcus helveticum</name>
    <dbReference type="NCBI Taxonomy" id="1837282"/>
    <lineage>
        <taxon>Bacteria</taxon>
        <taxon>Bacillati</taxon>
        <taxon>Actinomycetota</taxon>
        <taxon>Actinomycetes</taxon>
        <taxon>Micrococcales</taxon>
        <taxon>Micrococcaceae</taxon>
    </lineage>
</organism>
<evidence type="ECO:0008006" key="4">
    <source>
        <dbReference type="Google" id="ProtNLM"/>
    </source>
</evidence>
<dbReference type="OrthoDB" id="3830423at2"/>
<dbReference type="AlphaFoldDB" id="A0A1B7M204"/>
<keyword evidence="1" id="KW-0472">Membrane</keyword>
<evidence type="ECO:0000256" key="1">
    <source>
        <dbReference type="SAM" id="Phobius"/>
    </source>
</evidence>
<dbReference type="Proteomes" id="UP000078292">
    <property type="component" value="Unassembled WGS sequence"/>
</dbReference>
<reference evidence="2 3" key="1">
    <citation type="submission" date="2016-04" db="EMBL/GenBank/DDBJ databases">
        <title>First whole genome shotgun sequence of the bacterium Enteractinococcus sp. strain UASWS1574.</title>
        <authorList>
            <person name="Crovadore J."/>
            <person name="Chablais R."/>
            <person name="Lefort F."/>
        </authorList>
    </citation>
    <scope>NUCLEOTIDE SEQUENCE [LARGE SCALE GENOMIC DNA]</scope>
    <source>
        <strain evidence="2 3">UASWS1574</strain>
    </source>
</reference>